<proteinExistence type="inferred from homology"/>
<name>A0A412J0S8_9FIRM</name>
<dbReference type="PROSITE" id="PS00572">
    <property type="entry name" value="GLYCOSYL_HYDROL_F1_1"/>
    <property type="match status" value="1"/>
</dbReference>
<evidence type="ECO:0000256" key="3">
    <source>
        <dbReference type="ARBA" id="ARBA00023295"/>
    </source>
</evidence>
<dbReference type="EMBL" id="QRVM01000030">
    <property type="protein sequence ID" value="RGS45893.1"/>
    <property type="molecule type" value="Genomic_DNA"/>
</dbReference>
<dbReference type="PRINTS" id="PR00131">
    <property type="entry name" value="GLHYDRLASE1"/>
</dbReference>
<dbReference type="AlphaFoldDB" id="A0A412J0S8"/>
<keyword evidence="2 6" id="KW-0378">Hydrolase</keyword>
<dbReference type="NCBIfam" id="NF007356">
    <property type="entry name" value="PRK09852.1"/>
    <property type="match status" value="1"/>
</dbReference>
<comment type="similarity">
    <text evidence="1 5">Belongs to the glycosyl hydrolase 1 family.</text>
</comment>
<dbReference type="InterPro" id="IPR033132">
    <property type="entry name" value="GH_1_N_CS"/>
</dbReference>
<dbReference type="GO" id="GO:0008706">
    <property type="term" value="F:6-phospho-beta-glucosidase activity"/>
    <property type="evidence" value="ECO:0007669"/>
    <property type="project" value="UniProtKB-EC"/>
</dbReference>
<evidence type="ECO:0000256" key="4">
    <source>
        <dbReference type="PROSITE-ProRule" id="PRU10055"/>
    </source>
</evidence>
<comment type="caution">
    <text evidence="7">The sequence shown here is derived from an EMBL/GenBank/DDBJ whole genome shotgun (WGS) entry which is preliminary data.</text>
</comment>
<dbReference type="RefSeq" id="WP_118320114.1">
    <property type="nucleotide sequence ID" value="NZ_QRVM01000030.1"/>
</dbReference>
<dbReference type="Pfam" id="PF00232">
    <property type="entry name" value="Glyco_hydro_1"/>
    <property type="match status" value="1"/>
</dbReference>
<evidence type="ECO:0000256" key="5">
    <source>
        <dbReference type="RuleBase" id="RU003690"/>
    </source>
</evidence>
<dbReference type="PROSITE" id="PS00653">
    <property type="entry name" value="GLYCOSYL_HYDROL_F1_2"/>
    <property type="match status" value="1"/>
</dbReference>
<evidence type="ECO:0000313" key="7">
    <source>
        <dbReference type="EMBL" id="RGS45893.1"/>
    </source>
</evidence>
<dbReference type="InterPro" id="IPR017853">
    <property type="entry name" value="GH"/>
</dbReference>
<dbReference type="Proteomes" id="UP000285274">
    <property type="component" value="Unassembled WGS sequence"/>
</dbReference>
<dbReference type="GO" id="GO:0016052">
    <property type="term" value="P:carbohydrate catabolic process"/>
    <property type="evidence" value="ECO:0007669"/>
    <property type="project" value="TreeGrafter"/>
</dbReference>
<dbReference type="InterPro" id="IPR001360">
    <property type="entry name" value="Glyco_hydro_1"/>
</dbReference>
<dbReference type="Gene3D" id="3.20.20.80">
    <property type="entry name" value="Glycosidases"/>
    <property type="match status" value="1"/>
</dbReference>
<evidence type="ECO:0000256" key="6">
    <source>
        <dbReference type="RuleBase" id="RU004468"/>
    </source>
</evidence>
<evidence type="ECO:0000256" key="2">
    <source>
        <dbReference type="ARBA" id="ARBA00022801"/>
    </source>
</evidence>
<dbReference type="SUPFAM" id="SSF51445">
    <property type="entry name" value="(Trans)glycosidases"/>
    <property type="match status" value="1"/>
</dbReference>
<organism evidence="7 8">
    <name type="scientific">Holdemanella biformis</name>
    <dbReference type="NCBI Taxonomy" id="1735"/>
    <lineage>
        <taxon>Bacteria</taxon>
        <taxon>Bacillati</taxon>
        <taxon>Bacillota</taxon>
        <taxon>Erysipelotrichia</taxon>
        <taxon>Erysipelotrichales</taxon>
        <taxon>Erysipelotrichaceae</taxon>
        <taxon>Holdemanella</taxon>
    </lineage>
</organism>
<dbReference type="FunFam" id="3.20.20.80:FF:000004">
    <property type="entry name" value="Beta-glucosidase 6-phospho-beta-glucosidase"/>
    <property type="match status" value="1"/>
</dbReference>
<sequence length="469" mass="54282">MKFPKEFLWGGATAANQCEGAWNEDGKGASIQDYMPHGIMQGPSEVIDEHNLKLKGIDLYHHYKEDIALFAEMGFKVYRMSIAWSRIFPNGDDEKPNEKGLEFYDNVFDECKKYGIEPLVTLSHYETPYHLAKKYDGWKSRDLIGFYEKYVRTVFTRYKGKVHYWITFNEINSIWHFPLMGAGILTPKNLLNAQDLYQAAHHELVASALATKIGHEIDSENKIGCMVLGLTSYPRTCNPDDVIATMEESKRGYFFTDIHMRGYYPSYALKMMEKEGVVLDATDEDLEILKNTCDFLSFSYYMSKCIASNPEQYEKGKGNLTTGVKNPYLQESQWGWQIDPKGLRYLLNTYYDRYQKPLFIVENGLGAKDTLLSEEKDGYWVEDDYRIQYMNDHLTQVSKAINDDGVEVMGYTSWGCIDLISASTAEMKKRYGFIYVDRNNDGTGSFKRYKKKSFYWYKKVIETNGQIIS</sequence>
<dbReference type="InterPro" id="IPR018120">
    <property type="entry name" value="Glyco_hydro_1_AS"/>
</dbReference>
<dbReference type="GO" id="GO:0005829">
    <property type="term" value="C:cytosol"/>
    <property type="evidence" value="ECO:0007669"/>
    <property type="project" value="TreeGrafter"/>
</dbReference>
<dbReference type="PANTHER" id="PTHR10353:SF122">
    <property type="entry name" value="6-PHOSPHO-BETA-GLUCOSIDASE ASCB-RELATED"/>
    <property type="match status" value="1"/>
</dbReference>
<keyword evidence="3 6" id="KW-0326">Glycosidase</keyword>
<reference evidence="7 8" key="1">
    <citation type="submission" date="2018-08" db="EMBL/GenBank/DDBJ databases">
        <title>A genome reference for cultivated species of the human gut microbiota.</title>
        <authorList>
            <person name="Zou Y."/>
            <person name="Xue W."/>
            <person name="Luo G."/>
        </authorList>
    </citation>
    <scope>NUCLEOTIDE SEQUENCE [LARGE SCALE GENOMIC DNA]</scope>
    <source>
        <strain evidence="7 8">AF22-10AC</strain>
    </source>
</reference>
<evidence type="ECO:0000256" key="1">
    <source>
        <dbReference type="ARBA" id="ARBA00010838"/>
    </source>
</evidence>
<accession>A0A412J0S8</accession>
<evidence type="ECO:0000313" key="8">
    <source>
        <dbReference type="Proteomes" id="UP000285274"/>
    </source>
</evidence>
<protein>
    <submittedName>
        <fullName evidence="7">6-phospho-beta-glucosidase</fullName>
        <ecNumber evidence="7">3.2.1.86</ecNumber>
    </submittedName>
</protein>
<gene>
    <name evidence="7" type="ORF">DWX92_07125</name>
</gene>
<dbReference type="NCBIfam" id="NF007158">
    <property type="entry name" value="PRK09593.1"/>
    <property type="match status" value="1"/>
</dbReference>
<dbReference type="EC" id="3.2.1.86" evidence="7"/>
<feature type="active site" description="Nucleophile" evidence="4">
    <location>
        <position position="362"/>
    </location>
</feature>
<dbReference type="PANTHER" id="PTHR10353">
    <property type="entry name" value="GLYCOSYL HYDROLASE"/>
    <property type="match status" value="1"/>
</dbReference>